<proteinExistence type="predicted"/>
<sequence length="508" mass="58272">MGYAKQNKAFIKNKNQFFTQLHAKHNPHLSTTIEETGELAKTIDYRFLLQNQLTLEAEFTQMFAVLKKQKEKNNEVFWLYCYYSASLLETFHKSYSQKAKEQHYQQLKEQIKERLVQGPQKEAEKRFIDSLQNSFLEGFRNLMKAPFKPSLLRDYVAYSNLCRLYWVFCRLTITNGLALANALQFIDKIDAVLGTHTDVDKIISIFQAPNGVLNYFSVGLFLARFIIDAGLLIRHTFFPSDAEKNSQATAFERFKYELYKRHCNFANDLVWATVNFLTNFNHITNIPGPIAGAMTAVFLGFDVSMLLYKLHLAKQEYLVKKAQYLQEIKNYTNATSSMELSAEERLQHMAMLNQQLTELEINWQTKKATFCFAAAAAALLMFGFSAALFFSPPGIIVASFFICHLGIAMYFSTAAYGKYTEKSLYLQHAELSDENLVVARKEFEIARNDFIFTMVKNTLIPMILITTFAICWPAAVALTAVYLGYELYHALDQHNGNEEVKQLAFAAC</sequence>
<feature type="transmembrane region" description="Helical" evidence="1">
    <location>
        <begin position="459"/>
        <end position="485"/>
    </location>
</feature>
<feature type="transmembrane region" description="Helical" evidence="1">
    <location>
        <begin position="396"/>
        <end position="417"/>
    </location>
</feature>
<keyword evidence="1" id="KW-1133">Transmembrane helix</keyword>
<protein>
    <recommendedName>
        <fullName evidence="4">Coiled-coil protein</fullName>
    </recommendedName>
</protein>
<keyword evidence="3" id="KW-1185">Reference proteome</keyword>
<feature type="transmembrane region" description="Helical" evidence="1">
    <location>
        <begin position="286"/>
        <end position="308"/>
    </location>
</feature>
<dbReference type="OrthoDB" id="5652260at2"/>
<evidence type="ECO:0000313" key="3">
    <source>
        <dbReference type="Proteomes" id="UP000002770"/>
    </source>
</evidence>
<evidence type="ECO:0008006" key="4">
    <source>
        <dbReference type="Google" id="ProtNLM"/>
    </source>
</evidence>
<reference evidence="2 3" key="1">
    <citation type="journal article" date="2011" name="BMC Genomics">
        <title>Insight into cross-talk between intra-amoebal pathogens.</title>
        <authorList>
            <person name="Gimenez G."/>
            <person name="Bertelli C."/>
            <person name="Moliner C."/>
            <person name="Robert C."/>
            <person name="Raoult D."/>
            <person name="Fournier P.E."/>
            <person name="Greub G."/>
        </authorList>
    </citation>
    <scope>NUCLEOTIDE SEQUENCE [LARGE SCALE GENOMIC DNA]</scope>
    <source>
        <strain evidence="2 3">LLAP12</strain>
    </source>
</reference>
<dbReference type="Proteomes" id="UP000002770">
    <property type="component" value="Unassembled WGS sequence"/>
</dbReference>
<organism evidence="2 3">
    <name type="scientific">Legionella drancourtii LLAP12</name>
    <dbReference type="NCBI Taxonomy" id="658187"/>
    <lineage>
        <taxon>Bacteria</taxon>
        <taxon>Pseudomonadati</taxon>
        <taxon>Pseudomonadota</taxon>
        <taxon>Gammaproteobacteria</taxon>
        <taxon>Legionellales</taxon>
        <taxon>Legionellaceae</taxon>
        <taxon>Legionella</taxon>
    </lineage>
</organism>
<dbReference type="HOGENOM" id="CLU_528731_0_0_6"/>
<evidence type="ECO:0000313" key="2">
    <source>
        <dbReference type="EMBL" id="EHL32543.1"/>
    </source>
</evidence>
<gene>
    <name evidence="2" type="ORF">LDG_5502</name>
</gene>
<dbReference type="STRING" id="658187.LDG_5502"/>
<dbReference type="RefSeq" id="WP_006869480.1">
    <property type="nucleotide sequence ID" value="NZ_JH413798.1"/>
</dbReference>
<dbReference type="EMBL" id="JH413798">
    <property type="protein sequence ID" value="EHL32543.1"/>
    <property type="molecule type" value="Genomic_DNA"/>
</dbReference>
<keyword evidence="1" id="KW-0472">Membrane</keyword>
<keyword evidence="1" id="KW-0812">Transmembrane</keyword>
<dbReference type="InParanoid" id="G9EJY3"/>
<feature type="transmembrane region" description="Helical" evidence="1">
    <location>
        <begin position="370"/>
        <end position="390"/>
    </location>
</feature>
<dbReference type="eggNOG" id="ENOG5031DPG">
    <property type="taxonomic scope" value="Bacteria"/>
</dbReference>
<name>G9EJY3_9GAMM</name>
<dbReference type="AlphaFoldDB" id="G9EJY3"/>
<evidence type="ECO:0000256" key="1">
    <source>
        <dbReference type="SAM" id="Phobius"/>
    </source>
</evidence>
<accession>G9EJY3</accession>